<dbReference type="SUPFAM" id="SSF56112">
    <property type="entry name" value="Protein kinase-like (PK-like)"/>
    <property type="match status" value="1"/>
</dbReference>
<dbReference type="GO" id="GO:0004674">
    <property type="term" value="F:protein serine/threonine kinase activity"/>
    <property type="evidence" value="ECO:0007669"/>
    <property type="project" value="UniProtKB-KW"/>
</dbReference>
<keyword evidence="2 11" id="KW-0723">Serine/threonine-protein kinase</keyword>
<dbReference type="PANTHER" id="PTHR43289:SF6">
    <property type="entry name" value="SERINE_THREONINE-PROTEIN KINASE NEKL-3"/>
    <property type="match status" value="1"/>
</dbReference>
<dbReference type="GO" id="GO:0005524">
    <property type="term" value="F:ATP binding"/>
    <property type="evidence" value="ECO:0007669"/>
    <property type="project" value="UniProtKB-UniRule"/>
</dbReference>
<reference evidence="11 12" key="1">
    <citation type="submission" date="2018-10" db="EMBL/GenBank/DDBJ databases">
        <title>Isolation, diversity and antibacterial activity of antinobacteria from the wheat rhizosphere soil.</title>
        <authorList>
            <person name="Sun T."/>
        </authorList>
    </citation>
    <scope>NUCLEOTIDE SEQUENCE [LARGE SCALE GENOMIC DNA]</scope>
    <source>
        <strain evidence="11 12">SJ-23</strain>
    </source>
</reference>
<sequence length="386" mass="41572">MPESSVARGQEASSAPSTQSTPSTPQHVSARESIAHTDHQSDDIAERLFLSNPLAPPTRARYEFVEHLGSGGMADVFRARDTELGRQVAIKLFRDDGDTVADRARREREIRLLGELNHIGLVQIHDAGTLVHEGRERRYLVMELVEGRSLAHRLARGPMKPRQVADIGAQMADALSYVHGREVVHRDVKPENILLSETPAFGYTLVAKLADFGVAQFTDATRLTSNGAIMGTAAYISPEQARGEDAGPASDVYSLGLVLLEALRGEREYTGTPIEAALARLHRPPTIPDDLPPEWRALLAAMTADDPAVRPTAHDVAATMRDIIRVLILDSRGKHERAANPWRRQLQRGQASPVGIILGLAGVVVGTVAVCIAVALALGVGAPVGG</sequence>
<evidence type="ECO:0000256" key="1">
    <source>
        <dbReference type="ARBA" id="ARBA00012513"/>
    </source>
</evidence>
<dbReference type="Gene3D" id="1.10.510.10">
    <property type="entry name" value="Transferase(Phosphotransferase) domain 1"/>
    <property type="match status" value="1"/>
</dbReference>
<dbReference type="Gene3D" id="3.30.200.20">
    <property type="entry name" value="Phosphorylase Kinase, domain 1"/>
    <property type="match status" value="1"/>
</dbReference>
<dbReference type="PANTHER" id="PTHR43289">
    <property type="entry name" value="MITOGEN-ACTIVATED PROTEIN KINASE KINASE KINASE 20-RELATED"/>
    <property type="match status" value="1"/>
</dbReference>
<feature type="domain" description="Protein kinase" evidence="10">
    <location>
        <begin position="62"/>
        <end position="324"/>
    </location>
</feature>
<feature type="transmembrane region" description="Helical" evidence="9">
    <location>
        <begin position="354"/>
        <end position="380"/>
    </location>
</feature>
<evidence type="ECO:0000256" key="6">
    <source>
        <dbReference type="ARBA" id="ARBA00022840"/>
    </source>
</evidence>
<evidence type="ECO:0000313" key="12">
    <source>
        <dbReference type="Proteomes" id="UP000275048"/>
    </source>
</evidence>
<comment type="caution">
    <text evidence="11">The sequence shown here is derived from an EMBL/GenBank/DDBJ whole genome shotgun (WGS) entry which is preliminary data.</text>
</comment>
<name>A0A3M8AFU4_9MICO</name>
<protein>
    <recommendedName>
        <fullName evidence="1">non-specific serine/threonine protein kinase</fullName>
        <ecNumber evidence="1">2.7.11.1</ecNumber>
    </recommendedName>
</protein>
<dbReference type="InterPro" id="IPR011009">
    <property type="entry name" value="Kinase-like_dom_sf"/>
</dbReference>
<keyword evidence="9" id="KW-1133">Transmembrane helix</keyword>
<proteinExistence type="predicted"/>
<keyword evidence="9" id="KW-0812">Transmembrane</keyword>
<dbReference type="OrthoDB" id="9762169at2"/>
<keyword evidence="4 7" id="KW-0547">Nucleotide-binding</keyword>
<dbReference type="PROSITE" id="PS50011">
    <property type="entry name" value="PROTEIN_KINASE_DOM"/>
    <property type="match status" value="1"/>
</dbReference>
<dbReference type="Pfam" id="PF00069">
    <property type="entry name" value="Pkinase"/>
    <property type="match status" value="1"/>
</dbReference>
<evidence type="ECO:0000313" key="11">
    <source>
        <dbReference type="EMBL" id="RNB50029.1"/>
    </source>
</evidence>
<dbReference type="InterPro" id="IPR008271">
    <property type="entry name" value="Ser/Thr_kinase_AS"/>
</dbReference>
<keyword evidence="12" id="KW-1185">Reference proteome</keyword>
<evidence type="ECO:0000256" key="4">
    <source>
        <dbReference type="ARBA" id="ARBA00022741"/>
    </source>
</evidence>
<dbReference type="PROSITE" id="PS00107">
    <property type="entry name" value="PROTEIN_KINASE_ATP"/>
    <property type="match status" value="1"/>
</dbReference>
<keyword evidence="3" id="KW-0808">Transferase</keyword>
<dbReference type="CDD" id="cd14014">
    <property type="entry name" value="STKc_PknB_like"/>
    <property type="match status" value="1"/>
</dbReference>
<feature type="compositionally biased region" description="Low complexity" evidence="8">
    <location>
        <begin position="12"/>
        <end position="26"/>
    </location>
</feature>
<dbReference type="SMART" id="SM00220">
    <property type="entry name" value="S_TKc"/>
    <property type="match status" value="1"/>
</dbReference>
<organism evidence="11 12">
    <name type="scientific">Agromyces tardus</name>
    <dbReference type="NCBI Taxonomy" id="2583849"/>
    <lineage>
        <taxon>Bacteria</taxon>
        <taxon>Bacillati</taxon>
        <taxon>Actinomycetota</taxon>
        <taxon>Actinomycetes</taxon>
        <taxon>Micrococcales</taxon>
        <taxon>Microbacteriaceae</taxon>
        <taxon>Agromyces</taxon>
    </lineage>
</organism>
<dbReference type="AlphaFoldDB" id="A0A3M8AFU4"/>
<feature type="binding site" evidence="7">
    <location>
        <position position="91"/>
    </location>
    <ligand>
        <name>ATP</name>
        <dbReference type="ChEBI" id="CHEBI:30616"/>
    </ligand>
</feature>
<keyword evidence="5 11" id="KW-0418">Kinase</keyword>
<dbReference type="InterPro" id="IPR000719">
    <property type="entry name" value="Prot_kinase_dom"/>
</dbReference>
<evidence type="ECO:0000256" key="3">
    <source>
        <dbReference type="ARBA" id="ARBA00022679"/>
    </source>
</evidence>
<dbReference type="InterPro" id="IPR017441">
    <property type="entry name" value="Protein_kinase_ATP_BS"/>
</dbReference>
<evidence type="ECO:0000256" key="2">
    <source>
        <dbReference type="ARBA" id="ARBA00022527"/>
    </source>
</evidence>
<evidence type="ECO:0000256" key="7">
    <source>
        <dbReference type="PROSITE-ProRule" id="PRU10141"/>
    </source>
</evidence>
<dbReference type="PROSITE" id="PS00108">
    <property type="entry name" value="PROTEIN_KINASE_ST"/>
    <property type="match status" value="1"/>
</dbReference>
<gene>
    <name evidence="11" type="ORF">EDM22_08850</name>
</gene>
<keyword evidence="9" id="KW-0472">Membrane</keyword>
<evidence type="ECO:0000256" key="9">
    <source>
        <dbReference type="SAM" id="Phobius"/>
    </source>
</evidence>
<evidence type="ECO:0000256" key="8">
    <source>
        <dbReference type="SAM" id="MobiDB-lite"/>
    </source>
</evidence>
<feature type="region of interest" description="Disordered" evidence="8">
    <location>
        <begin position="1"/>
        <end position="35"/>
    </location>
</feature>
<dbReference type="EC" id="2.7.11.1" evidence="1"/>
<dbReference type="Proteomes" id="UP000275048">
    <property type="component" value="Unassembled WGS sequence"/>
</dbReference>
<evidence type="ECO:0000256" key="5">
    <source>
        <dbReference type="ARBA" id="ARBA00022777"/>
    </source>
</evidence>
<evidence type="ECO:0000259" key="10">
    <source>
        <dbReference type="PROSITE" id="PS50011"/>
    </source>
</evidence>
<dbReference type="RefSeq" id="WP_122936697.1">
    <property type="nucleotide sequence ID" value="NZ_JBHSNT010000007.1"/>
</dbReference>
<accession>A0A3M8AFU4</accession>
<dbReference type="EMBL" id="RHHB01000012">
    <property type="protein sequence ID" value="RNB50029.1"/>
    <property type="molecule type" value="Genomic_DNA"/>
</dbReference>
<keyword evidence="6 7" id="KW-0067">ATP-binding</keyword>